<keyword evidence="3" id="KW-0547">Nucleotide-binding</keyword>
<evidence type="ECO:0000259" key="5">
    <source>
        <dbReference type="PROSITE" id="PS50893"/>
    </source>
</evidence>
<evidence type="ECO:0000256" key="2">
    <source>
        <dbReference type="ARBA" id="ARBA00022448"/>
    </source>
</evidence>
<accession>A0A0H3J4F2</accession>
<dbReference type="KEGG" id="cpae:CPAST_c17070"/>
<evidence type="ECO:0000256" key="4">
    <source>
        <dbReference type="ARBA" id="ARBA00022840"/>
    </source>
</evidence>
<dbReference type="GeneID" id="93073869"/>
<dbReference type="EMBL" id="JPGY02000001">
    <property type="protein sequence ID" value="KRU12227.1"/>
    <property type="molecule type" value="Genomic_DNA"/>
</dbReference>
<dbReference type="SUPFAM" id="SSF52540">
    <property type="entry name" value="P-loop containing nucleoside triphosphate hydrolases"/>
    <property type="match status" value="1"/>
</dbReference>
<reference evidence="7" key="2">
    <citation type="submission" date="2015-10" db="EMBL/GenBank/DDBJ databases">
        <title>Improved Draft Genome Sequence of Clostridium pasteurianum Strain ATCC 6013 (DSM 525) Using a Hybrid Next-Generation Sequencing Approach.</title>
        <authorList>
            <person name="Pyne M.E."/>
            <person name="Utturkar S.M."/>
            <person name="Brown S.D."/>
            <person name="Moo-Young M."/>
            <person name="Chung D.A."/>
            <person name="Chou P.C."/>
        </authorList>
    </citation>
    <scope>NUCLEOTIDE SEQUENCE</scope>
    <source>
        <strain evidence="7">ATCC 6013</strain>
    </source>
</reference>
<reference evidence="7 8" key="3">
    <citation type="journal article" name="Genome Announc.">
        <title>Improved Draft Genome Sequence of Clostridium pasteurianum Strain ATCC 6013 (DSM 525) Using a Hybrid Next-Generation Sequencing Approach.</title>
        <authorList>
            <person name="Pyne M.E."/>
            <person name="Utturkar S."/>
            <person name="Brown S.D."/>
            <person name="Moo-Young M."/>
            <person name="Chung D.A."/>
            <person name="Chou C.P."/>
        </authorList>
    </citation>
    <scope>NUCLEOTIDE SEQUENCE [LARGE SCALE GENOMIC DNA]</scope>
    <source>
        <strain evidence="7 8">ATCC 6013</strain>
    </source>
</reference>
<feature type="domain" description="ABC transporter" evidence="5">
    <location>
        <begin position="4"/>
        <end position="249"/>
    </location>
</feature>
<name>A0A0H3J4F2_CLOPA</name>
<dbReference type="GO" id="GO:0016887">
    <property type="term" value="F:ATP hydrolysis activity"/>
    <property type="evidence" value="ECO:0007669"/>
    <property type="project" value="InterPro"/>
</dbReference>
<gene>
    <name evidence="6" type="primary">rfbB</name>
    <name evidence="6" type="ORF">CLPA_c17070</name>
    <name evidence="7" type="ORF">CP6013_01474</name>
</gene>
<dbReference type="GO" id="GO:0140359">
    <property type="term" value="F:ABC-type transporter activity"/>
    <property type="evidence" value="ECO:0007669"/>
    <property type="project" value="InterPro"/>
</dbReference>
<dbReference type="Gene3D" id="2.70.50.60">
    <property type="entry name" value="abc- transporter (atp binding component) like domain"/>
    <property type="match status" value="1"/>
</dbReference>
<reference evidence="6 9" key="1">
    <citation type="journal article" date="2015" name="Genome Announc.">
        <title>Complete Genome Sequence of the Nitrogen-Fixing and Solvent-Producing Clostridium pasteurianum DSM 525.</title>
        <authorList>
            <person name="Poehlein A."/>
            <person name="Grosse-Honebrink A."/>
            <person name="Zhang Y."/>
            <person name="Minton N.P."/>
            <person name="Daniel R."/>
        </authorList>
    </citation>
    <scope>NUCLEOTIDE SEQUENCE [LARGE SCALE GENOMIC DNA]</scope>
    <source>
        <strain evidence="6">DSM 525</strain>
        <strain evidence="9">DSM 525 / ATCC 6013</strain>
    </source>
</reference>
<dbReference type="InterPro" id="IPR015860">
    <property type="entry name" value="ABC_transpr_TagH-like"/>
</dbReference>
<dbReference type="PANTHER" id="PTHR46743">
    <property type="entry name" value="TEICHOIC ACIDS EXPORT ATP-BINDING PROTEIN TAGH"/>
    <property type="match status" value="1"/>
</dbReference>
<dbReference type="Proteomes" id="UP000028042">
    <property type="component" value="Unassembled WGS sequence"/>
</dbReference>
<dbReference type="CDD" id="cd10147">
    <property type="entry name" value="Wzt_C-like"/>
    <property type="match status" value="1"/>
</dbReference>
<organism evidence="6 9">
    <name type="scientific">Clostridium pasteurianum DSM 525 = ATCC 6013</name>
    <dbReference type="NCBI Taxonomy" id="1262449"/>
    <lineage>
        <taxon>Bacteria</taxon>
        <taxon>Bacillati</taxon>
        <taxon>Bacillota</taxon>
        <taxon>Clostridia</taxon>
        <taxon>Eubacteriales</taxon>
        <taxon>Clostridiaceae</taxon>
        <taxon>Clostridium</taxon>
    </lineage>
</organism>
<dbReference type="eggNOG" id="COG1134">
    <property type="taxonomic scope" value="Bacteria"/>
</dbReference>
<dbReference type="RefSeq" id="WP_003443693.1">
    <property type="nucleotide sequence ID" value="NZ_ANZB01000004.1"/>
</dbReference>
<proteinExistence type="inferred from homology"/>
<evidence type="ECO:0000313" key="7">
    <source>
        <dbReference type="EMBL" id="KRU12227.1"/>
    </source>
</evidence>
<dbReference type="GO" id="GO:0016020">
    <property type="term" value="C:membrane"/>
    <property type="evidence" value="ECO:0007669"/>
    <property type="project" value="InterPro"/>
</dbReference>
<dbReference type="PATRIC" id="fig|1262449.3.peg.1542"/>
<dbReference type="InterPro" id="IPR027417">
    <property type="entry name" value="P-loop_NTPase"/>
</dbReference>
<sequence length="425" mass="49242">MTVIEFKNVTKYFNIYQNKSNSIKEKFLNKILNRNKLQVNRMYVLKDASYKIEKGQTVGIIGENGTGKSTSLKLISNILKPNSGDIIVNGKISSLLEIGVGFQPDLSGRENVYLYGSILGLSKTEIEERYDGIVKFAELEKFMDTPVKNYSSGMYMRLAFSVAVSVDPDILLVDEVLAVGDANFQKKCLDKIMEFKKHGKTIVYVSHDMSTVRRICDKVIFIKRGGYVLEGTPERMIGLYMKLTYSSDDQEKKDLDKYIENNNIEQISDDFNIEMHEAKEFINGNRSGNRELEITKLYFSDKEGRPRNFYGTEEDIKVNIEYKKNKDIKSAVLVFEIYTEEGWKIIHHNCQQDGLVITDIKDNNVISFIINNNILLKSKYYFSIGLFDETCENEYDFRDKHYWFYVHESNIKEDGKIKVKCDWQL</sequence>
<dbReference type="GO" id="GO:0005524">
    <property type="term" value="F:ATP binding"/>
    <property type="evidence" value="ECO:0007669"/>
    <property type="project" value="UniProtKB-KW"/>
</dbReference>
<dbReference type="InterPro" id="IPR050683">
    <property type="entry name" value="Bact_Polysacc_Export_ATP-bd"/>
</dbReference>
<dbReference type="SMART" id="SM00382">
    <property type="entry name" value="AAA"/>
    <property type="match status" value="1"/>
</dbReference>
<protein>
    <submittedName>
        <fullName evidence="6">O-antigen export system ATP-binding protein RfbB</fullName>
    </submittedName>
    <submittedName>
        <fullName evidence="7">Teichoic-acid-transporting ATPase</fullName>
        <ecNumber evidence="7">3.6.3.40</ecNumber>
    </submittedName>
</protein>
<keyword evidence="7" id="KW-0378">Hydrolase</keyword>
<evidence type="ECO:0000313" key="9">
    <source>
        <dbReference type="Proteomes" id="UP000030905"/>
    </source>
</evidence>
<dbReference type="CDD" id="cd03220">
    <property type="entry name" value="ABC_KpsT_Wzt"/>
    <property type="match status" value="1"/>
</dbReference>
<dbReference type="Gene3D" id="3.40.50.300">
    <property type="entry name" value="P-loop containing nucleotide triphosphate hydrolases"/>
    <property type="match status" value="1"/>
</dbReference>
<dbReference type="InterPro" id="IPR003439">
    <property type="entry name" value="ABC_transporter-like_ATP-bd"/>
</dbReference>
<dbReference type="PANTHER" id="PTHR46743:SF2">
    <property type="entry name" value="TEICHOIC ACIDS EXPORT ATP-BINDING PROTEIN TAGH"/>
    <property type="match status" value="1"/>
</dbReference>
<keyword evidence="4 6" id="KW-0067">ATP-binding</keyword>
<dbReference type="EMBL" id="CP009268">
    <property type="protein sequence ID" value="AJA51765.1"/>
    <property type="molecule type" value="Genomic_DNA"/>
</dbReference>
<dbReference type="PROSITE" id="PS50893">
    <property type="entry name" value="ABC_TRANSPORTER_2"/>
    <property type="match status" value="1"/>
</dbReference>
<dbReference type="AlphaFoldDB" id="A0A0H3J4F2"/>
<evidence type="ECO:0000313" key="8">
    <source>
        <dbReference type="Proteomes" id="UP000028042"/>
    </source>
</evidence>
<dbReference type="Pfam" id="PF00005">
    <property type="entry name" value="ABC_tran"/>
    <property type="match status" value="1"/>
</dbReference>
<dbReference type="InterPro" id="IPR029439">
    <property type="entry name" value="Wzt_C"/>
</dbReference>
<evidence type="ECO:0000256" key="1">
    <source>
        <dbReference type="ARBA" id="ARBA00005417"/>
    </source>
</evidence>
<keyword evidence="2" id="KW-0813">Transport</keyword>
<dbReference type="InterPro" id="IPR003593">
    <property type="entry name" value="AAA+_ATPase"/>
</dbReference>
<dbReference type="EC" id="3.6.3.40" evidence="7"/>
<keyword evidence="9" id="KW-1185">Reference proteome</keyword>
<dbReference type="Proteomes" id="UP000030905">
    <property type="component" value="Chromosome"/>
</dbReference>
<dbReference type="Pfam" id="PF14524">
    <property type="entry name" value="Wzt_C"/>
    <property type="match status" value="1"/>
</dbReference>
<evidence type="ECO:0000256" key="3">
    <source>
        <dbReference type="ARBA" id="ARBA00022741"/>
    </source>
</evidence>
<dbReference type="KEGG" id="cpat:CLPA_c17070"/>
<evidence type="ECO:0000313" key="6">
    <source>
        <dbReference type="EMBL" id="AJA51765.1"/>
    </source>
</evidence>
<comment type="similarity">
    <text evidence="1">Belongs to the ABC transporter superfamily.</text>
</comment>